<dbReference type="SUPFAM" id="SSF55874">
    <property type="entry name" value="ATPase domain of HSP90 chaperone/DNA topoisomerase II/histidine kinase"/>
    <property type="match status" value="1"/>
</dbReference>
<organism evidence="3 4">
    <name type="scientific">Streptomyces oceani</name>
    <dbReference type="NCBI Taxonomy" id="1075402"/>
    <lineage>
        <taxon>Bacteria</taxon>
        <taxon>Bacillati</taxon>
        <taxon>Actinomycetota</taxon>
        <taxon>Actinomycetes</taxon>
        <taxon>Kitasatosporales</taxon>
        <taxon>Streptomycetaceae</taxon>
        <taxon>Streptomyces</taxon>
    </lineage>
</organism>
<reference evidence="3 4" key="1">
    <citation type="journal article" date="2016" name="Front. Microbiol.">
        <title>Comparative Genomics Analysis of Streptomyces Species Reveals Their Adaptation to the Marine Environment and Their Diversity at the Genomic Level.</title>
        <authorList>
            <person name="Tian X."/>
            <person name="Zhang Z."/>
            <person name="Yang T."/>
            <person name="Chen M."/>
            <person name="Li J."/>
            <person name="Chen F."/>
            <person name="Yang J."/>
            <person name="Li W."/>
            <person name="Zhang B."/>
            <person name="Zhang Z."/>
            <person name="Wu J."/>
            <person name="Zhang C."/>
            <person name="Long L."/>
            <person name="Xiao J."/>
        </authorList>
    </citation>
    <scope>NUCLEOTIDE SEQUENCE [LARGE SCALE GENOMIC DNA]</scope>
    <source>
        <strain evidence="3 4">SCSIO 02100</strain>
    </source>
</reference>
<proteinExistence type="predicted"/>
<dbReference type="STRING" id="1075402.AN216_02190"/>
<dbReference type="OrthoDB" id="3473697at2"/>
<accession>A0A1E7KPK5</accession>
<dbReference type="InterPro" id="IPR050267">
    <property type="entry name" value="Anti-sigma-factor_SerPK"/>
</dbReference>
<name>A0A1E7KPK5_9ACTN</name>
<gene>
    <name evidence="3" type="ORF">AN216_02190</name>
</gene>
<dbReference type="InterPro" id="IPR003594">
    <property type="entry name" value="HATPase_dom"/>
</dbReference>
<protein>
    <recommendedName>
        <fullName evidence="2">Histidine kinase/HSP90-like ATPase domain-containing protein</fullName>
    </recommendedName>
</protein>
<evidence type="ECO:0000256" key="1">
    <source>
        <dbReference type="ARBA" id="ARBA00022527"/>
    </source>
</evidence>
<dbReference type="EMBL" id="LJGU01000093">
    <property type="protein sequence ID" value="OEV05771.1"/>
    <property type="molecule type" value="Genomic_DNA"/>
</dbReference>
<dbReference type="PANTHER" id="PTHR35526">
    <property type="entry name" value="ANTI-SIGMA-F FACTOR RSBW-RELATED"/>
    <property type="match status" value="1"/>
</dbReference>
<dbReference type="CDD" id="cd16936">
    <property type="entry name" value="HATPase_RsbW-like"/>
    <property type="match status" value="1"/>
</dbReference>
<evidence type="ECO:0000259" key="2">
    <source>
        <dbReference type="Pfam" id="PF13581"/>
    </source>
</evidence>
<evidence type="ECO:0000313" key="4">
    <source>
        <dbReference type="Proteomes" id="UP000176101"/>
    </source>
</evidence>
<comment type="caution">
    <text evidence="3">The sequence shown here is derived from an EMBL/GenBank/DDBJ whole genome shotgun (WGS) entry which is preliminary data.</text>
</comment>
<dbReference type="GO" id="GO:0004674">
    <property type="term" value="F:protein serine/threonine kinase activity"/>
    <property type="evidence" value="ECO:0007669"/>
    <property type="project" value="UniProtKB-KW"/>
</dbReference>
<evidence type="ECO:0000313" key="3">
    <source>
        <dbReference type="EMBL" id="OEV05771.1"/>
    </source>
</evidence>
<keyword evidence="4" id="KW-1185">Reference proteome</keyword>
<dbReference type="AlphaFoldDB" id="A0A1E7KPK5"/>
<keyword evidence="1" id="KW-0418">Kinase</keyword>
<dbReference type="Pfam" id="PF13581">
    <property type="entry name" value="HATPase_c_2"/>
    <property type="match status" value="1"/>
</dbReference>
<dbReference type="RefSeq" id="WP_070194841.1">
    <property type="nucleotide sequence ID" value="NZ_LJGU01000093.1"/>
</dbReference>
<feature type="domain" description="Histidine kinase/HSP90-like ATPase" evidence="2">
    <location>
        <begin position="45"/>
        <end position="142"/>
    </location>
</feature>
<keyword evidence="1" id="KW-0808">Transferase</keyword>
<dbReference type="Proteomes" id="UP000176101">
    <property type="component" value="Unassembled WGS sequence"/>
</dbReference>
<keyword evidence="1" id="KW-0723">Serine/threonine-protein kinase</keyword>
<dbReference type="InterPro" id="IPR036890">
    <property type="entry name" value="HATPase_C_sf"/>
</dbReference>
<dbReference type="PANTHER" id="PTHR35526:SF3">
    <property type="entry name" value="ANTI-SIGMA-F FACTOR RSBW"/>
    <property type="match status" value="1"/>
</dbReference>
<dbReference type="Gene3D" id="3.30.565.10">
    <property type="entry name" value="Histidine kinase-like ATPase, C-terminal domain"/>
    <property type="match status" value="1"/>
</dbReference>
<sequence length="157" mass="16874">MITPDTQSPTPLLTFVQRLSATRRGARLARLLAVQQFVEWEIPRGTAAHDDAALVVTELVSNAVLHDAAPGRDFTLRLTHDSGTGVVRVEVSDTHSTAQSVRPAGPGHTPVEEHGRGLLLVDALATRWGVRPLKGAGKTVWAEFGTEAPSEEQESAR</sequence>